<dbReference type="RefSeq" id="WP_269502833.1">
    <property type="nucleotide sequence ID" value="NZ_JAPWIO010000006.1"/>
</dbReference>
<name>A0ABT8GYK4_9ACTN</name>
<accession>A0ABT8GYK4</accession>
<evidence type="ECO:0008006" key="4">
    <source>
        <dbReference type="Google" id="ProtNLM"/>
    </source>
</evidence>
<proteinExistence type="predicted"/>
<sequence length="180" mass="19907">MIGTAVAVLASPLQVEVVDHSPWSGPVVAAFVMSLLSLIFTGGWSIYSFWLSGPRLKVEATYREKWSGGFEFPQLLVMVRNTGRQSISVNNVYVTFSKRHLPMTLVGQPDLPADLKPAHALYGEADAERVMRFTQETGTHLRDVEVSVTTGLGLKEFPLRRVGREAMGDLSRMNRERSAG</sequence>
<dbReference type="EMBL" id="JAUHTB010000003">
    <property type="protein sequence ID" value="MDN4505303.1"/>
    <property type="molecule type" value="Genomic_DNA"/>
</dbReference>
<keyword evidence="1" id="KW-0812">Transmembrane</keyword>
<protein>
    <recommendedName>
        <fullName evidence="4">DUF58 domain-containing protein</fullName>
    </recommendedName>
</protein>
<reference evidence="2 3" key="1">
    <citation type="submission" date="2023-07" db="EMBL/GenBank/DDBJ databases">
        <title>Strategy for survival of the halotoleranting strain Dietzia MX2 from the Yakshinskoe mineral salts deposit.</title>
        <authorList>
            <person name="Kharitonova M.A."/>
            <person name="Kupriyanova-Ashina F.G."/>
            <person name="Shakirov T.R."/>
            <person name="Vafina M.S."/>
            <person name="Ilinskaya O.N."/>
        </authorList>
    </citation>
    <scope>NUCLEOTIDE SEQUENCE [LARGE SCALE GENOMIC DNA]</scope>
    <source>
        <strain evidence="2 3">MX2</strain>
    </source>
</reference>
<evidence type="ECO:0000256" key="1">
    <source>
        <dbReference type="SAM" id="Phobius"/>
    </source>
</evidence>
<dbReference type="Proteomes" id="UP001172702">
    <property type="component" value="Unassembled WGS sequence"/>
</dbReference>
<organism evidence="2 3">
    <name type="scientific">Dietzia maris</name>
    <dbReference type="NCBI Taxonomy" id="37915"/>
    <lineage>
        <taxon>Bacteria</taxon>
        <taxon>Bacillati</taxon>
        <taxon>Actinomycetota</taxon>
        <taxon>Actinomycetes</taxon>
        <taxon>Mycobacteriales</taxon>
        <taxon>Dietziaceae</taxon>
        <taxon>Dietzia</taxon>
    </lineage>
</organism>
<feature type="transmembrane region" description="Helical" evidence="1">
    <location>
        <begin position="25"/>
        <end position="47"/>
    </location>
</feature>
<keyword evidence="1" id="KW-1133">Transmembrane helix</keyword>
<gene>
    <name evidence="2" type="ORF">QYF62_04420</name>
</gene>
<keyword evidence="3" id="KW-1185">Reference proteome</keyword>
<evidence type="ECO:0000313" key="3">
    <source>
        <dbReference type="Proteomes" id="UP001172702"/>
    </source>
</evidence>
<evidence type="ECO:0000313" key="2">
    <source>
        <dbReference type="EMBL" id="MDN4505303.1"/>
    </source>
</evidence>
<comment type="caution">
    <text evidence="2">The sequence shown here is derived from an EMBL/GenBank/DDBJ whole genome shotgun (WGS) entry which is preliminary data.</text>
</comment>
<keyword evidence="1" id="KW-0472">Membrane</keyword>